<sequence>MLIMNNSYRRYEVLLLFILVFNSTIFAGKVDSINCYFQKLDQQILNIEKFENQKQQKIQELKAELTSTQKPDKQYDIYCSLFNEYQAYNYDSAFVCGSKMIQIAEELYDQSKLADSHLMVAYSCISAGLFLEAKDLLQSIDSVSLDTERKVALFSTYSKLYLDMALAIQHNPYKNYYLKQSIRYSNLIIDIKGKENPLSKLQQINIYRCQEDYVKAIEATEHFLSTVKVDDRSRTLCYGGIGTFYLLSGDTLRATSYLTEAAIGDIRNVTKESSALSDLATIAFRRGDIDHAYLYIKQGMNDAYFFNARHRKVEASDILPIIEASRFEIMQQQQSKLFIALLFVTFLSLCVLTAMYFILKQMKQLKKARRLIQKQNVDLKEVNKRLKDGNRIKDEYIGYFFSLNSAFMDEFDSFRRLVTRKLAGKQYNELLQIVKQDDSQKNRENKFVSFDSIFLKLFPDFMEHFNALFPEQEQIVLPSPVTLNTELRIFALIRLGVTDSDHIAKFLNYSVNTINTYKSKVKNRSIIPNNLFEQKIMEIESVKSDIE</sequence>
<evidence type="ECO:0000259" key="3">
    <source>
        <dbReference type="Pfam" id="PF19904"/>
    </source>
</evidence>
<evidence type="ECO:0000256" key="1">
    <source>
        <dbReference type="SAM" id="Coils"/>
    </source>
</evidence>
<proteinExistence type="predicted"/>
<dbReference type="InterPro" id="IPR011990">
    <property type="entry name" value="TPR-like_helical_dom_sf"/>
</dbReference>
<dbReference type="AlphaFoldDB" id="A0A412XSV0"/>
<feature type="transmembrane region" description="Helical" evidence="2">
    <location>
        <begin position="337"/>
        <end position="359"/>
    </location>
</feature>
<feature type="domain" description="DUF6377" evidence="3">
    <location>
        <begin position="265"/>
        <end position="504"/>
    </location>
</feature>
<evidence type="ECO:0000256" key="2">
    <source>
        <dbReference type="SAM" id="Phobius"/>
    </source>
</evidence>
<dbReference type="EMBL" id="QRZF01000024">
    <property type="protein sequence ID" value="RGV48265.1"/>
    <property type="molecule type" value="Genomic_DNA"/>
</dbReference>
<gene>
    <name evidence="4" type="ORF">DWW10_22655</name>
</gene>
<dbReference type="InterPro" id="IPR045957">
    <property type="entry name" value="DUF6377"/>
</dbReference>
<evidence type="ECO:0000313" key="4">
    <source>
        <dbReference type="EMBL" id="RGV48265.1"/>
    </source>
</evidence>
<dbReference type="Proteomes" id="UP000283850">
    <property type="component" value="Unassembled WGS sequence"/>
</dbReference>
<dbReference type="Gene3D" id="1.25.40.10">
    <property type="entry name" value="Tetratricopeptide repeat domain"/>
    <property type="match status" value="1"/>
</dbReference>
<organism evidence="4 5">
    <name type="scientific">Bacteroides intestinalis</name>
    <dbReference type="NCBI Taxonomy" id="329854"/>
    <lineage>
        <taxon>Bacteria</taxon>
        <taxon>Pseudomonadati</taxon>
        <taxon>Bacteroidota</taxon>
        <taxon>Bacteroidia</taxon>
        <taxon>Bacteroidales</taxon>
        <taxon>Bacteroidaceae</taxon>
        <taxon>Bacteroides</taxon>
    </lineage>
</organism>
<keyword evidence="2" id="KW-0472">Membrane</keyword>
<keyword evidence="2" id="KW-0812">Transmembrane</keyword>
<feature type="coiled-coil region" evidence="1">
    <location>
        <begin position="40"/>
        <end position="67"/>
    </location>
</feature>
<accession>A0A412XSV0</accession>
<dbReference type="Pfam" id="PF19904">
    <property type="entry name" value="DUF6377"/>
    <property type="match status" value="1"/>
</dbReference>
<name>A0A412XSV0_9BACE</name>
<comment type="caution">
    <text evidence="4">The sequence shown here is derived from an EMBL/GenBank/DDBJ whole genome shotgun (WGS) entry which is preliminary data.</text>
</comment>
<evidence type="ECO:0000313" key="5">
    <source>
        <dbReference type="Proteomes" id="UP000283850"/>
    </source>
</evidence>
<keyword evidence="2" id="KW-1133">Transmembrane helix</keyword>
<keyword evidence="1" id="KW-0175">Coiled coil</keyword>
<reference evidence="4 5" key="1">
    <citation type="submission" date="2018-08" db="EMBL/GenBank/DDBJ databases">
        <title>A genome reference for cultivated species of the human gut microbiota.</title>
        <authorList>
            <person name="Zou Y."/>
            <person name="Xue W."/>
            <person name="Luo G."/>
        </authorList>
    </citation>
    <scope>NUCLEOTIDE SEQUENCE [LARGE SCALE GENOMIC DNA]</scope>
    <source>
        <strain evidence="4 5">AF14-32</strain>
    </source>
</reference>
<protein>
    <recommendedName>
        <fullName evidence="3">DUF6377 domain-containing protein</fullName>
    </recommendedName>
</protein>